<reference evidence="1 2" key="1">
    <citation type="journal article" date="2015" name="Genome Announc.">
        <title>Complete Genome Sequence of Bacillus cereus Group Phage TsarBomba.</title>
        <authorList>
            <person name="Erill I."/>
            <person name="Caruso S.M."/>
        </authorList>
    </citation>
    <scope>NUCLEOTIDE SEQUENCE [LARGE SCALE GENOMIC DNA]</scope>
</reference>
<accession>A0A0K2D0F8</accession>
<dbReference type="Proteomes" id="UP000204602">
    <property type="component" value="Segment"/>
</dbReference>
<dbReference type="RefSeq" id="YP_009206871.1">
    <property type="nucleotide sequence ID" value="NC_028890.1"/>
</dbReference>
<name>A0A0K2D0F8_9CAUD</name>
<evidence type="ECO:0000313" key="2">
    <source>
        <dbReference type="Proteomes" id="UP000204602"/>
    </source>
</evidence>
<dbReference type="OrthoDB" id="17557at10239"/>
<dbReference type="GeneID" id="26633362"/>
<sequence>MSTERKTLTASLMDTFFMFKERKTVGRMTTEHEIFIPAELMRNAEDETAEFIKVARHINNQQEWNCPVTATPKVVMKTPGTEFLFTFQPNTQFDDIIAYISTKI</sequence>
<proteinExistence type="predicted"/>
<keyword evidence="2" id="KW-1185">Reference proteome</keyword>
<dbReference type="KEGG" id="vg:26633362"/>
<evidence type="ECO:0000313" key="1">
    <source>
        <dbReference type="EMBL" id="ALA13152.1"/>
    </source>
</evidence>
<gene>
    <name evidence="1" type="ORF">TSARBOMBA_36</name>
</gene>
<protein>
    <submittedName>
        <fullName evidence="1">Uncharacterized protein</fullName>
    </submittedName>
</protein>
<organism evidence="1 2">
    <name type="scientific">Bacillus phage TsarBomba</name>
    <dbReference type="NCBI Taxonomy" id="1690456"/>
    <lineage>
        <taxon>Viruses</taxon>
        <taxon>Duplodnaviria</taxon>
        <taxon>Heunggongvirae</taxon>
        <taxon>Uroviricota</taxon>
        <taxon>Caudoviricetes</taxon>
        <taxon>Herelleviridae</taxon>
        <taxon>Bastillevirinae</taxon>
        <taxon>Tsarbombavirus</taxon>
        <taxon>Tsarbombavirus tsarbomba</taxon>
    </lineage>
</organism>
<dbReference type="EMBL" id="KT224359">
    <property type="protein sequence ID" value="ALA13152.1"/>
    <property type="molecule type" value="Genomic_DNA"/>
</dbReference>